<dbReference type="PANTHER" id="PTHR11782:SF127">
    <property type="entry name" value="NTPASE, ISOFORM F"/>
    <property type="match status" value="1"/>
</dbReference>
<dbReference type="Proteomes" id="UP000012073">
    <property type="component" value="Unassembled WGS sequence"/>
</dbReference>
<accession>R7QJW5</accession>
<dbReference type="KEGG" id="ccp:CHC_T00001236001"/>
<evidence type="ECO:0000256" key="3">
    <source>
        <dbReference type="PIRSR" id="PIRSR600407-1"/>
    </source>
</evidence>
<sequence>MLQTTSLPPPGRVYSVMIDAGSTGTRAQVFAFRHLPGQKGLILDDSEVFKMKKSIAALGTGTVGSGGVFFKPLMEKLRKKIPGVRRRQRTPIALHATAGLRLIGEEQAETALEEARKALNISGFLFQEDWVSILEEQEEASHAWTTVNFLKGHFHGHKGITKRLGALDLGGASMQMVFERENGDEAVDTGEEDDDNLEGRNEAPENEDLAGDDAVSIEEADYTVSVFGDDYPLHSTSHLGLGLFDFTKKLYTLFDREGVLEEGNPCFRKGKVFANKELRFGVPGTEESRTVTMTGDGDFERCVASAEITIATFSKLRSKKSVLPKGKPFYAFAYFYDRTVRLGLPITPTKAQLIAKGRELCETPPDVRVERDFDQACAEFSYVYTLLKIFTDDFASKDVQIRFEQYIDGHMLGWALGAALDIVQPVMHKQLALEHEPLIAA</sequence>
<name>R7QJW5_CHOCR</name>
<keyword evidence="2" id="KW-0378">Hydrolase</keyword>
<feature type="region of interest" description="Disordered" evidence="5">
    <location>
        <begin position="182"/>
        <end position="208"/>
    </location>
</feature>
<dbReference type="AlphaFoldDB" id="R7QJW5"/>
<dbReference type="Gramene" id="CDF38817">
    <property type="protein sequence ID" value="CDF38817"/>
    <property type="gene ID" value="CHC_T00001236001"/>
</dbReference>
<dbReference type="Pfam" id="PF01150">
    <property type="entry name" value="GDA1_CD39"/>
    <property type="match status" value="1"/>
</dbReference>
<proteinExistence type="inferred from homology"/>
<dbReference type="InterPro" id="IPR000407">
    <property type="entry name" value="GDA1_CD39_NTPase"/>
</dbReference>
<dbReference type="Gene3D" id="3.30.420.40">
    <property type="match status" value="1"/>
</dbReference>
<reference evidence="7" key="1">
    <citation type="journal article" date="2013" name="Proc. Natl. Acad. Sci. U.S.A.">
        <title>Genome structure and metabolic features in the red seaweed Chondrus crispus shed light on evolution of the Archaeplastida.</title>
        <authorList>
            <person name="Collen J."/>
            <person name="Porcel B."/>
            <person name="Carre W."/>
            <person name="Ball S.G."/>
            <person name="Chaparro C."/>
            <person name="Tonon T."/>
            <person name="Barbeyron T."/>
            <person name="Michel G."/>
            <person name="Noel B."/>
            <person name="Valentin K."/>
            <person name="Elias M."/>
            <person name="Artiguenave F."/>
            <person name="Arun A."/>
            <person name="Aury J.M."/>
            <person name="Barbosa-Neto J.F."/>
            <person name="Bothwell J.H."/>
            <person name="Bouget F.Y."/>
            <person name="Brillet L."/>
            <person name="Cabello-Hurtado F."/>
            <person name="Capella-Gutierrez S."/>
            <person name="Charrier B."/>
            <person name="Cladiere L."/>
            <person name="Cock J.M."/>
            <person name="Coelho S.M."/>
            <person name="Colleoni C."/>
            <person name="Czjzek M."/>
            <person name="Da Silva C."/>
            <person name="Delage L."/>
            <person name="Denoeud F."/>
            <person name="Deschamps P."/>
            <person name="Dittami S.M."/>
            <person name="Gabaldon T."/>
            <person name="Gachon C.M."/>
            <person name="Groisillier A."/>
            <person name="Herve C."/>
            <person name="Jabbari K."/>
            <person name="Katinka M."/>
            <person name="Kloareg B."/>
            <person name="Kowalczyk N."/>
            <person name="Labadie K."/>
            <person name="Leblanc C."/>
            <person name="Lopez P.J."/>
            <person name="McLachlan D.H."/>
            <person name="Meslet-Cladiere L."/>
            <person name="Moustafa A."/>
            <person name="Nehr Z."/>
            <person name="Nyvall Collen P."/>
            <person name="Panaud O."/>
            <person name="Partensky F."/>
            <person name="Poulain J."/>
            <person name="Rensing S.A."/>
            <person name="Rousvoal S."/>
            <person name="Samson G."/>
            <person name="Symeonidi A."/>
            <person name="Weissenbach J."/>
            <person name="Zambounis A."/>
            <person name="Wincker P."/>
            <person name="Boyen C."/>
        </authorList>
    </citation>
    <scope>NUCLEOTIDE SEQUENCE [LARGE SCALE GENOMIC DNA]</scope>
    <source>
        <strain evidence="7">cv. Stackhouse</strain>
    </source>
</reference>
<evidence type="ECO:0000256" key="5">
    <source>
        <dbReference type="SAM" id="MobiDB-lite"/>
    </source>
</evidence>
<organism evidence="6 7">
    <name type="scientific">Chondrus crispus</name>
    <name type="common">Carrageen Irish moss</name>
    <name type="synonym">Polymorpha crispa</name>
    <dbReference type="NCBI Taxonomy" id="2769"/>
    <lineage>
        <taxon>Eukaryota</taxon>
        <taxon>Rhodophyta</taxon>
        <taxon>Florideophyceae</taxon>
        <taxon>Rhodymeniophycidae</taxon>
        <taxon>Gigartinales</taxon>
        <taxon>Gigartinaceae</taxon>
        <taxon>Chondrus</taxon>
    </lineage>
</organism>
<dbReference type="CDD" id="cd24003">
    <property type="entry name" value="ASKHA_NBD_GDA1_CD39_NTPase"/>
    <property type="match status" value="1"/>
</dbReference>
<keyword evidence="4" id="KW-0067">ATP-binding</keyword>
<evidence type="ECO:0000313" key="6">
    <source>
        <dbReference type="EMBL" id="CDF38817.1"/>
    </source>
</evidence>
<protein>
    <recommendedName>
        <fullName evidence="8">Nucleoside phosphatase GDA1/CD39</fullName>
    </recommendedName>
</protein>
<comment type="similarity">
    <text evidence="1">Belongs to the GDA1/CD39 NTPase family.</text>
</comment>
<dbReference type="OMA" id="SGWVTIN"/>
<keyword evidence="7" id="KW-1185">Reference proteome</keyword>
<dbReference type="RefSeq" id="XP_005718722.1">
    <property type="nucleotide sequence ID" value="XM_005718665.1"/>
</dbReference>
<evidence type="ECO:0000256" key="4">
    <source>
        <dbReference type="PIRSR" id="PIRSR600407-2"/>
    </source>
</evidence>
<dbReference type="GO" id="GO:0016787">
    <property type="term" value="F:hydrolase activity"/>
    <property type="evidence" value="ECO:0007669"/>
    <property type="project" value="UniProtKB-KW"/>
</dbReference>
<dbReference type="PhylomeDB" id="R7QJW5"/>
<evidence type="ECO:0000256" key="1">
    <source>
        <dbReference type="ARBA" id="ARBA00009283"/>
    </source>
</evidence>
<evidence type="ECO:0000256" key="2">
    <source>
        <dbReference type="ARBA" id="ARBA00022801"/>
    </source>
</evidence>
<keyword evidence="4" id="KW-0547">Nucleotide-binding</keyword>
<evidence type="ECO:0008006" key="8">
    <source>
        <dbReference type="Google" id="ProtNLM"/>
    </source>
</evidence>
<feature type="active site" description="Proton acceptor" evidence="3">
    <location>
        <position position="139"/>
    </location>
</feature>
<dbReference type="GO" id="GO:0005524">
    <property type="term" value="F:ATP binding"/>
    <property type="evidence" value="ECO:0007669"/>
    <property type="project" value="UniProtKB-KW"/>
</dbReference>
<feature type="compositionally biased region" description="Acidic residues" evidence="5">
    <location>
        <begin position="184"/>
        <end position="196"/>
    </location>
</feature>
<dbReference type="Gene3D" id="3.30.420.150">
    <property type="entry name" value="Exopolyphosphatase. Domain 2"/>
    <property type="match status" value="1"/>
</dbReference>
<evidence type="ECO:0000313" key="7">
    <source>
        <dbReference type="Proteomes" id="UP000012073"/>
    </source>
</evidence>
<dbReference type="OrthoDB" id="3902at2759"/>
<feature type="binding site" evidence="4">
    <location>
        <begin position="171"/>
        <end position="175"/>
    </location>
    <ligand>
        <name>ATP</name>
        <dbReference type="ChEBI" id="CHEBI:30616"/>
    </ligand>
</feature>
<dbReference type="STRING" id="2769.R7QJW5"/>
<gene>
    <name evidence="6" type="ORF">CHC_T00001236001</name>
</gene>
<dbReference type="PANTHER" id="PTHR11782">
    <property type="entry name" value="ADENOSINE/GUANOSINE DIPHOSPHATASE"/>
    <property type="match status" value="1"/>
</dbReference>
<dbReference type="EMBL" id="HG001969">
    <property type="protein sequence ID" value="CDF38817.1"/>
    <property type="molecule type" value="Genomic_DNA"/>
</dbReference>
<dbReference type="GeneID" id="17326440"/>